<sequence length="131" mass="14738">MLDTGLARPPSPTYTAITPVARAPERNAPSVETDLPVEETVRPSTETQNAQRSANNERDQRSFGERFSSTVERQNIIDPEYDALVYVATNTETGQVVRQIPAETLLRLRAYNESIETRQTRPQAEPVQRVI</sequence>
<keyword evidence="3" id="KW-1185">Reference proteome</keyword>
<feature type="compositionally biased region" description="Polar residues" evidence="1">
    <location>
        <begin position="42"/>
        <end position="54"/>
    </location>
</feature>
<reference evidence="3" key="1">
    <citation type="submission" date="2015-07" db="EMBL/GenBank/DDBJ databases">
        <authorList>
            <person name="Rodrigo-Torres Lidia"/>
            <person name="Arahal R.David."/>
        </authorList>
    </citation>
    <scope>NUCLEOTIDE SEQUENCE [LARGE SCALE GENOMIC DNA]</scope>
    <source>
        <strain evidence="3">CECT 4801</strain>
    </source>
</reference>
<dbReference type="OrthoDB" id="7677861at2"/>
<dbReference type="Proteomes" id="UP000048926">
    <property type="component" value="Unassembled WGS sequence"/>
</dbReference>
<dbReference type="InterPro" id="IPR035924">
    <property type="entry name" value="FlaG-like_sf"/>
</dbReference>
<organism evidence="2 3">
    <name type="scientific">Roseibium aggregatum</name>
    <dbReference type="NCBI Taxonomy" id="187304"/>
    <lineage>
        <taxon>Bacteria</taxon>
        <taxon>Pseudomonadati</taxon>
        <taxon>Pseudomonadota</taxon>
        <taxon>Alphaproteobacteria</taxon>
        <taxon>Hyphomicrobiales</taxon>
        <taxon>Stappiaceae</taxon>
        <taxon>Roseibium</taxon>
    </lineage>
</organism>
<dbReference type="EMBL" id="CXST01000001">
    <property type="protein sequence ID" value="CTQ43160.1"/>
    <property type="molecule type" value="Genomic_DNA"/>
</dbReference>
<evidence type="ECO:0000313" key="3">
    <source>
        <dbReference type="Proteomes" id="UP000048926"/>
    </source>
</evidence>
<dbReference type="STRING" id="187304.B0E33_22230"/>
<evidence type="ECO:0008006" key="4">
    <source>
        <dbReference type="Google" id="ProtNLM"/>
    </source>
</evidence>
<dbReference type="AlphaFoldDB" id="A0A0M6Y2W5"/>
<accession>A0A0M6Y2W5</accession>
<name>A0A0M6Y2W5_9HYPH</name>
<gene>
    <name evidence="2" type="ORF">LAL4801_01596</name>
</gene>
<protein>
    <recommendedName>
        <fullName evidence="4">Flagellar protein FlaG</fullName>
    </recommendedName>
</protein>
<feature type="region of interest" description="Disordered" evidence="1">
    <location>
        <begin position="1"/>
        <end position="71"/>
    </location>
</feature>
<evidence type="ECO:0000313" key="2">
    <source>
        <dbReference type="EMBL" id="CTQ43160.1"/>
    </source>
</evidence>
<dbReference type="RefSeq" id="WP_055655252.1">
    <property type="nucleotide sequence ID" value="NZ_CXST01000001.1"/>
</dbReference>
<feature type="compositionally biased region" description="Basic and acidic residues" evidence="1">
    <location>
        <begin position="55"/>
        <end position="64"/>
    </location>
</feature>
<evidence type="ECO:0000256" key="1">
    <source>
        <dbReference type="SAM" id="MobiDB-lite"/>
    </source>
</evidence>
<proteinExistence type="predicted"/>
<dbReference type="SUPFAM" id="SSF160214">
    <property type="entry name" value="FlaG-like"/>
    <property type="match status" value="1"/>
</dbReference>